<dbReference type="Proteomes" id="UP000198305">
    <property type="component" value="Unassembled WGS sequence"/>
</dbReference>
<keyword evidence="2" id="KW-1185">Reference proteome</keyword>
<accession>A0A239A9V9</accession>
<organism evidence="1 2">
    <name type="scientific">Methylobacillus rhizosphaerae</name>
    <dbReference type="NCBI Taxonomy" id="551994"/>
    <lineage>
        <taxon>Bacteria</taxon>
        <taxon>Pseudomonadati</taxon>
        <taxon>Pseudomonadota</taxon>
        <taxon>Betaproteobacteria</taxon>
        <taxon>Nitrosomonadales</taxon>
        <taxon>Methylophilaceae</taxon>
        <taxon>Methylobacillus</taxon>
    </lineage>
</organism>
<protein>
    <submittedName>
        <fullName evidence="1">Uncharacterized protein</fullName>
    </submittedName>
</protein>
<evidence type="ECO:0000313" key="1">
    <source>
        <dbReference type="EMBL" id="SNR92417.1"/>
    </source>
</evidence>
<sequence>MAVLALCVLANTVVQGECKGYQDNKKPSVGLGWRHDGA</sequence>
<reference evidence="2" key="1">
    <citation type="submission" date="2017-06" db="EMBL/GenBank/DDBJ databases">
        <authorList>
            <person name="Varghese N."/>
            <person name="Submissions S."/>
        </authorList>
    </citation>
    <scope>NUCLEOTIDE SEQUENCE [LARGE SCALE GENOMIC DNA]</scope>
    <source>
        <strain evidence="2">Ca-68</strain>
    </source>
</reference>
<dbReference type="AlphaFoldDB" id="A0A239A9V9"/>
<evidence type="ECO:0000313" key="2">
    <source>
        <dbReference type="Proteomes" id="UP000198305"/>
    </source>
</evidence>
<name>A0A239A9V9_9PROT</name>
<dbReference type="EMBL" id="FZOA01000007">
    <property type="protein sequence ID" value="SNR92417.1"/>
    <property type="molecule type" value="Genomic_DNA"/>
</dbReference>
<gene>
    <name evidence="1" type="ORF">SAMN05192560_1759</name>
</gene>
<proteinExistence type="predicted"/>